<reference evidence="5 7" key="2">
    <citation type="submission" date="2018-11" db="EMBL/GenBank/DDBJ databases">
        <authorList>
            <consortium name="Pathogen Informatics"/>
        </authorList>
    </citation>
    <scope>NUCLEOTIDE SEQUENCE [LARGE SCALE GENOMIC DNA]</scope>
</reference>
<dbReference type="GO" id="GO:0001405">
    <property type="term" value="C:PAM complex, Tim23 associated import motor"/>
    <property type="evidence" value="ECO:0007669"/>
    <property type="project" value="TreeGrafter"/>
</dbReference>
<dbReference type="GO" id="GO:0042803">
    <property type="term" value="F:protein homodimerization activity"/>
    <property type="evidence" value="ECO:0007669"/>
    <property type="project" value="InterPro"/>
</dbReference>
<dbReference type="PROSITE" id="PS01071">
    <property type="entry name" value="GRPE"/>
    <property type="match status" value="1"/>
</dbReference>
<evidence type="ECO:0000256" key="3">
    <source>
        <dbReference type="RuleBase" id="RU000640"/>
    </source>
</evidence>
<evidence type="ECO:0000313" key="6">
    <source>
        <dbReference type="Proteomes" id="UP000038040"/>
    </source>
</evidence>
<dbReference type="InterPro" id="IPR009012">
    <property type="entry name" value="GrpE_head"/>
</dbReference>
<dbReference type="HAMAP" id="MF_01151">
    <property type="entry name" value="GrpE"/>
    <property type="match status" value="1"/>
</dbReference>
<keyword evidence="7" id="KW-1185">Reference proteome</keyword>
<dbReference type="PANTHER" id="PTHR21237">
    <property type="entry name" value="GRPE PROTEIN"/>
    <property type="match status" value="1"/>
</dbReference>
<dbReference type="GO" id="GO:0000774">
    <property type="term" value="F:adenyl-nucleotide exchange factor activity"/>
    <property type="evidence" value="ECO:0007669"/>
    <property type="project" value="InterPro"/>
</dbReference>
<dbReference type="AlphaFoldDB" id="A0A0N4UR40"/>
<dbReference type="InterPro" id="IPR013805">
    <property type="entry name" value="GrpE_CC"/>
</dbReference>
<dbReference type="Pfam" id="PF01025">
    <property type="entry name" value="GrpE"/>
    <property type="match status" value="1"/>
</dbReference>
<dbReference type="OrthoDB" id="201635at2759"/>
<dbReference type="GO" id="GO:0051087">
    <property type="term" value="F:protein-folding chaperone binding"/>
    <property type="evidence" value="ECO:0007669"/>
    <property type="project" value="InterPro"/>
</dbReference>
<organism evidence="6 8">
    <name type="scientific">Dracunculus medinensis</name>
    <name type="common">Guinea worm</name>
    <dbReference type="NCBI Taxonomy" id="318479"/>
    <lineage>
        <taxon>Eukaryota</taxon>
        <taxon>Metazoa</taxon>
        <taxon>Ecdysozoa</taxon>
        <taxon>Nematoda</taxon>
        <taxon>Chromadorea</taxon>
        <taxon>Rhabditida</taxon>
        <taxon>Spirurina</taxon>
        <taxon>Dracunculoidea</taxon>
        <taxon>Dracunculidae</taxon>
        <taxon>Dracunculus</taxon>
    </lineage>
</organism>
<evidence type="ECO:0000313" key="7">
    <source>
        <dbReference type="Proteomes" id="UP000274756"/>
    </source>
</evidence>
<name>A0A0N4UR40_DRAME</name>
<comment type="subcellular location">
    <subcellularLocation>
        <location evidence="3">Mitochondrion matrix</location>
    </subcellularLocation>
</comment>
<dbReference type="PANTHER" id="PTHR21237:SF23">
    <property type="entry name" value="GRPE PROTEIN HOMOLOG, MITOCHONDRIAL"/>
    <property type="match status" value="1"/>
</dbReference>
<dbReference type="Gene3D" id="3.90.20.20">
    <property type="match status" value="1"/>
</dbReference>
<comment type="similarity">
    <text evidence="1 4">Belongs to the GrpE family.</text>
</comment>
<keyword evidence="2 3" id="KW-0143">Chaperone</keyword>
<protein>
    <recommendedName>
        <fullName evidence="3">GrpE protein homolog</fullName>
    </recommendedName>
</protein>
<dbReference type="GO" id="GO:0051082">
    <property type="term" value="F:unfolded protein binding"/>
    <property type="evidence" value="ECO:0007669"/>
    <property type="project" value="TreeGrafter"/>
</dbReference>
<dbReference type="WBParaSite" id="DME_0001051001-mRNA-1">
    <property type="protein sequence ID" value="DME_0001051001-mRNA-1"/>
    <property type="gene ID" value="DME_0001051001"/>
</dbReference>
<dbReference type="GO" id="GO:0030150">
    <property type="term" value="P:protein import into mitochondrial matrix"/>
    <property type="evidence" value="ECO:0007669"/>
    <property type="project" value="TreeGrafter"/>
</dbReference>
<dbReference type="Gene3D" id="2.30.22.10">
    <property type="entry name" value="Head domain of nucleotide exchange factor GrpE"/>
    <property type="match status" value="1"/>
</dbReference>
<evidence type="ECO:0000256" key="1">
    <source>
        <dbReference type="ARBA" id="ARBA00009054"/>
    </source>
</evidence>
<dbReference type="Proteomes" id="UP000038040">
    <property type="component" value="Unplaced"/>
</dbReference>
<dbReference type="Proteomes" id="UP000274756">
    <property type="component" value="Unassembled WGS sequence"/>
</dbReference>
<evidence type="ECO:0000313" key="5">
    <source>
        <dbReference type="EMBL" id="VDN60942.1"/>
    </source>
</evidence>
<dbReference type="SUPFAM" id="SSF51064">
    <property type="entry name" value="Head domain of nucleotide exchange factor GrpE"/>
    <property type="match status" value="1"/>
</dbReference>
<proteinExistence type="inferred from homology"/>
<evidence type="ECO:0000256" key="4">
    <source>
        <dbReference type="RuleBase" id="RU004478"/>
    </source>
</evidence>
<dbReference type="EMBL" id="UYYG01001274">
    <property type="protein sequence ID" value="VDN60942.1"/>
    <property type="molecule type" value="Genomic_DNA"/>
</dbReference>
<comment type="function">
    <text evidence="3">Essential component of the PAM complex, a complex required for the translocation of transit peptide-containing proteins from the inner membrane into the mitochondrial matrix in an ATP-dependent manner.</text>
</comment>
<dbReference type="InterPro" id="IPR000740">
    <property type="entry name" value="GrpE"/>
</dbReference>
<evidence type="ECO:0000313" key="8">
    <source>
        <dbReference type="WBParaSite" id="DME_0001051001-mRNA-1"/>
    </source>
</evidence>
<reference evidence="8" key="1">
    <citation type="submission" date="2017-02" db="UniProtKB">
        <authorList>
            <consortium name="WormBaseParasite"/>
        </authorList>
    </citation>
    <scope>IDENTIFICATION</scope>
</reference>
<dbReference type="STRING" id="318479.A0A0N4UR40"/>
<sequence length="243" mass="27802">MIRNFETLSRLVAVERLLLQRTSLYLCKPNRSSFCSSSNNSEKNEKKKFSIRKDSSDLTSVQFFKKIGAIVQKALSEKGAQHDRPTFDSVPKEFDDFLKEVAEWKGKHMHVLAEIENSGQCGEKQVENAKSYAKSNEILEIADIFDQIYFEENDCKEFKKHFEIAKTALEEIFDKHGLQKISPLGKMFDPTMHDAIRLPDEQMGLGTIYVAKVVRPGYSFKGYLIRAAKVAVIQCTELFLCLD</sequence>
<dbReference type="GO" id="GO:0006457">
    <property type="term" value="P:protein folding"/>
    <property type="evidence" value="ECO:0007669"/>
    <property type="project" value="InterPro"/>
</dbReference>
<evidence type="ECO:0000256" key="2">
    <source>
        <dbReference type="ARBA" id="ARBA00023186"/>
    </source>
</evidence>
<keyword evidence="3" id="KW-0496">Mitochondrion</keyword>
<dbReference type="PRINTS" id="PR00773">
    <property type="entry name" value="GRPEPROTEIN"/>
</dbReference>
<gene>
    <name evidence="5" type="ORF">DME_LOCUS10915</name>
</gene>
<accession>A0A0N4UR40</accession>
<dbReference type="SUPFAM" id="SSF58014">
    <property type="entry name" value="Coiled-coil domain of nucleotide exchange factor GrpE"/>
    <property type="match status" value="1"/>
</dbReference>